<evidence type="ECO:0000313" key="10">
    <source>
        <dbReference type="Proteomes" id="UP001368618"/>
    </source>
</evidence>
<sequence>MKCFRIYFVIFIAFILNIYFFSSFFIEIKPFLFLILILYFQFYFSYIVNPFFIFCIGVILDVLSCTVLGQNSFSLNLTIFFLRDKIKFFNFLSFIQKLFIIGYSCCLYQVSMCFINILFGYYCMKLMILIVNVLLSIILWPFVYYLMNKILF</sequence>
<keyword evidence="3" id="KW-1003">Cell membrane</keyword>
<evidence type="ECO:0000256" key="2">
    <source>
        <dbReference type="ARBA" id="ARBA00007776"/>
    </source>
</evidence>
<evidence type="ECO:0000256" key="8">
    <source>
        <dbReference type="SAM" id="Phobius"/>
    </source>
</evidence>
<accession>A0ABZ2GYR2</accession>
<comment type="subcellular location">
    <subcellularLocation>
        <location evidence="1">Cell membrane</location>
        <topology evidence="1">Multi-pass membrane protein</topology>
    </subcellularLocation>
</comment>
<reference evidence="9" key="1">
    <citation type="submission" date="2023-09" db="EMBL/GenBank/DDBJ databases">
        <title>Genomes of two closely related lineages of the louse Polyplax serrata with different host specificities.</title>
        <authorList>
            <person name="Martinu J."/>
            <person name="Tarabai H."/>
            <person name="Stefka J."/>
            <person name="Hypsa V."/>
        </authorList>
    </citation>
    <scope>NUCLEOTIDE SEQUENCE [LARGE SCALE GENOMIC DNA]</scope>
    <source>
        <strain evidence="9">98ZLc_SE</strain>
    </source>
</reference>
<dbReference type="PANTHER" id="PTHR37484:SF1">
    <property type="entry name" value="ROD SHAPE-DETERMINING PROTEIN MRED"/>
    <property type="match status" value="1"/>
</dbReference>
<gene>
    <name evidence="9" type="primary">mreD</name>
    <name evidence="9" type="ORF">RQL39_02260</name>
</gene>
<feature type="transmembrane region" description="Helical" evidence="8">
    <location>
        <begin position="94"/>
        <end position="120"/>
    </location>
</feature>
<dbReference type="Pfam" id="PF04093">
    <property type="entry name" value="MreD"/>
    <property type="match status" value="1"/>
</dbReference>
<evidence type="ECO:0000256" key="4">
    <source>
        <dbReference type="ARBA" id="ARBA00022692"/>
    </source>
</evidence>
<dbReference type="InterPro" id="IPR007227">
    <property type="entry name" value="Cell_shape_determining_MreD"/>
</dbReference>
<dbReference type="NCBIfam" id="TIGR03426">
    <property type="entry name" value="shape_MreD"/>
    <property type="match status" value="1"/>
</dbReference>
<proteinExistence type="inferred from homology"/>
<feature type="transmembrane region" description="Helical" evidence="8">
    <location>
        <begin position="126"/>
        <end position="147"/>
    </location>
</feature>
<keyword evidence="4 8" id="KW-0812">Transmembrane</keyword>
<evidence type="ECO:0000256" key="3">
    <source>
        <dbReference type="ARBA" id="ARBA00022475"/>
    </source>
</evidence>
<evidence type="ECO:0000256" key="6">
    <source>
        <dbReference type="ARBA" id="ARBA00022989"/>
    </source>
</evidence>
<keyword evidence="10" id="KW-1185">Reference proteome</keyword>
<dbReference type="EMBL" id="CP135137">
    <property type="protein sequence ID" value="WWR11491.1"/>
    <property type="molecule type" value="Genomic_DNA"/>
</dbReference>
<protein>
    <submittedName>
        <fullName evidence="9">Rod shape-determining protein MreD</fullName>
    </submittedName>
</protein>
<keyword evidence="5" id="KW-0133">Cell shape</keyword>
<evidence type="ECO:0000256" key="5">
    <source>
        <dbReference type="ARBA" id="ARBA00022960"/>
    </source>
</evidence>
<evidence type="ECO:0000313" key="9">
    <source>
        <dbReference type="EMBL" id="WWR11491.1"/>
    </source>
</evidence>
<dbReference type="PANTHER" id="PTHR37484">
    <property type="entry name" value="ROD SHAPE-DETERMINING PROTEIN MRED"/>
    <property type="match status" value="1"/>
</dbReference>
<feature type="transmembrane region" description="Helical" evidence="8">
    <location>
        <begin position="6"/>
        <end position="26"/>
    </location>
</feature>
<organism evidence="9 10">
    <name type="scientific">Candidatus Legionella polyplacis</name>
    <dbReference type="NCBI Taxonomy" id="2005262"/>
    <lineage>
        <taxon>Bacteria</taxon>
        <taxon>Pseudomonadati</taxon>
        <taxon>Pseudomonadota</taxon>
        <taxon>Gammaproteobacteria</taxon>
        <taxon>Legionellales</taxon>
        <taxon>Legionellaceae</taxon>
        <taxon>Legionella</taxon>
    </lineage>
</organism>
<dbReference type="Proteomes" id="UP001368618">
    <property type="component" value="Chromosome"/>
</dbReference>
<keyword evidence="6 8" id="KW-1133">Transmembrane helix</keyword>
<keyword evidence="7 8" id="KW-0472">Membrane</keyword>
<name>A0ABZ2GYR2_9GAMM</name>
<dbReference type="RefSeq" id="WP_100114963.1">
    <property type="nucleotide sequence ID" value="NZ_CP021497.1"/>
</dbReference>
<comment type="similarity">
    <text evidence="2">Belongs to the MreD family.</text>
</comment>
<dbReference type="InterPro" id="IPR026034">
    <property type="entry name" value="MreD_proteobac"/>
</dbReference>
<evidence type="ECO:0000256" key="7">
    <source>
        <dbReference type="ARBA" id="ARBA00023136"/>
    </source>
</evidence>
<evidence type="ECO:0000256" key="1">
    <source>
        <dbReference type="ARBA" id="ARBA00004651"/>
    </source>
</evidence>